<sequence length="257" mass="27821">MKWIVLTAAMTATTLSAQEIERSVAFEDALALWLSDDDAAAIPTLSELAQSGDQAAQLLLGTIEHMGEVQTNWSLNLDRAERIATYRQPEGISGRGWLLDLDTPLAALMRDLDAVDTSVSTILELERMGEGRLAREGLRLMARREQYSDARAVVEALPHYDHIAAPLVTNIEVTRQIAPHDLVYAWCDATCPAVASCAQVAADMLDSPIDSWSLGSPVTALISEEVWRASAKGLASVPRLGDLRDPGVDVTQACIAE</sequence>
<protein>
    <submittedName>
        <fullName evidence="1">Uncharacterized protein</fullName>
    </submittedName>
</protein>
<organism evidence="1 2">
    <name type="scientific">Pontivivens insulae</name>
    <dbReference type="NCBI Taxonomy" id="1639689"/>
    <lineage>
        <taxon>Bacteria</taxon>
        <taxon>Pseudomonadati</taxon>
        <taxon>Pseudomonadota</taxon>
        <taxon>Alphaproteobacteria</taxon>
        <taxon>Rhodobacterales</taxon>
        <taxon>Paracoccaceae</taxon>
        <taxon>Pontivivens</taxon>
    </lineage>
</organism>
<dbReference type="OrthoDB" id="7853387at2"/>
<keyword evidence="2" id="KW-1185">Reference proteome</keyword>
<dbReference type="AlphaFoldDB" id="A0A2R8AEH9"/>
<name>A0A2R8AEH9_9RHOB</name>
<dbReference type="RefSeq" id="WP_108783365.1">
    <property type="nucleotide sequence ID" value="NZ_OMKW01000004.1"/>
</dbReference>
<accession>A0A2R8AEH9</accession>
<evidence type="ECO:0000313" key="2">
    <source>
        <dbReference type="Proteomes" id="UP000244932"/>
    </source>
</evidence>
<gene>
    <name evidence="1" type="ORF">POI8812_02984</name>
</gene>
<dbReference type="EMBL" id="OMKW01000004">
    <property type="protein sequence ID" value="SPF30644.1"/>
    <property type="molecule type" value="Genomic_DNA"/>
</dbReference>
<evidence type="ECO:0000313" key="1">
    <source>
        <dbReference type="EMBL" id="SPF30644.1"/>
    </source>
</evidence>
<proteinExistence type="predicted"/>
<dbReference type="Proteomes" id="UP000244932">
    <property type="component" value="Unassembled WGS sequence"/>
</dbReference>
<reference evidence="1 2" key="1">
    <citation type="submission" date="2018-03" db="EMBL/GenBank/DDBJ databases">
        <authorList>
            <person name="Keele B.F."/>
        </authorList>
    </citation>
    <scope>NUCLEOTIDE SEQUENCE [LARGE SCALE GENOMIC DNA]</scope>
    <source>
        <strain evidence="1 2">CeCT 8812</strain>
    </source>
</reference>